<dbReference type="InterPro" id="IPR000276">
    <property type="entry name" value="GPCR_Rhodpsn"/>
</dbReference>
<dbReference type="FunFam" id="1.20.1070.10:FF:000015">
    <property type="entry name" value="Olfactory receptor"/>
    <property type="match status" value="1"/>
</dbReference>
<dbReference type="FunFam" id="1.10.1220.70:FF:000001">
    <property type="entry name" value="Olfactory receptor"/>
    <property type="match status" value="1"/>
</dbReference>
<evidence type="ECO:0000256" key="12">
    <source>
        <dbReference type="RuleBase" id="RU363047"/>
    </source>
</evidence>
<feature type="transmembrane region" description="Helical" evidence="12">
    <location>
        <begin position="233"/>
        <end position="256"/>
    </location>
</feature>
<evidence type="ECO:0000256" key="7">
    <source>
        <dbReference type="ARBA" id="ARBA00023040"/>
    </source>
</evidence>
<keyword evidence="4 11" id="KW-0812">Transmembrane</keyword>
<dbReference type="PROSITE" id="PS50262">
    <property type="entry name" value="G_PROTEIN_RECEP_F1_2"/>
    <property type="match status" value="1"/>
</dbReference>
<dbReference type="GO" id="GO:0004984">
    <property type="term" value="F:olfactory receptor activity"/>
    <property type="evidence" value="ECO:0007669"/>
    <property type="project" value="InterPro"/>
</dbReference>
<evidence type="ECO:0000259" key="13">
    <source>
        <dbReference type="PROSITE" id="PS50262"/>
    </source>
</evidence>
<dbReference type="PRINTS" id="PR00237">
    <property type="entry name" value="GPCRRHODOPSN"/>
</dbReference>
<dbReference type="GO" id="GO:0005886">
    <property type="term" value="C:plasma membrane"/>
    <property type="evidence" value="ECO:0007669"/>
    <property type="project" value="UniProtKB-SubCell"/>
</dbReference>
<accession>A0A8J6B9C5</accession>
<dbReference type="InterPro" id="IPR050516">
    <property type="entry name" value="Olfactory_GPCR"/>
</dbReference>
<keyword evidence="15" id="KW-1185">Reference proteome</keyword>
<organism evidence="14 15">
    <name type="scientific">Eleutherodactylus coqui</name>
    <name type="common">Puerto Rican coqui</name>
    <dbReference type="NCBI Taxonomy" id="57060"/>
    <lineage>
        <taxon>Eukaryota</taxon>
        <taxon>Metazoa</taxon>
        <taxon>Chordata</taxon>
        <taxon>Craniata</taxon>
        <taxon>Vertebrata</taxon>
        <taxon>Euteleostomi</taxon>
        <taxon>Amphibia</taxon>
        <taxon>Batrachia</taxon>
        <taxon>Anura</taxon>
        <taxon>Neobatrachia</taxon>
        <taxon>Hyloidea</taxon>
        <taxon>Eleutherodactylidae</taxon>
        <taxon>Eleutherodactylinae</taxon>
        <taxon>Eleutherodactylus</taxon>
        <taxon>Eleutherodactylus</taxon>
    </lineage>
</organism>
<evidence type="ECO:0000256" key="3">
    <source>
        <dbReference type="ARBA" id="ARBA00022475"/>
    </source>
</evidence>
<comment type="subcellular location">
    <subcellularLocation>
        <location evidence="1 12">Cell membrane</location>
        <topology evidence="1 12">Multi-pass membrane protein</topology>
    </subcellularLocation>
</comment>
<reference evidence="14" key="1">
    <citation type="thesis" date="2020" institute="ProQuest LLC" country="789 East Eisenhower Parkway, Ann Arbor, MI, USA">
        <title>Comparative Genomics and Chromosome Evolution.</title>
        <authorList>
            <person name="Mudd A.B."/>
        </authorList>
    </citation>
    <scope>NUCLEOTIDE SEQUENCE</scope>
    <source>
        <strain evidence="14">HN-11 Male</strain>
        <tissue evidence="14">Kidney and liver</tissue>
    </source>
</reference>
<keyword evidence="6 12" id="KW-1133">Transmembrane helix</keyword>
<gene>
    <name evidence="14" type="ORF">GDO78_018078</name>
</gene>
<feature type="transmembrane region" description="Helical" evidence="12">
    <location>
        <begin position="137"/>
        <end position="159"/>
    </location>
</feature>
<dbReference type="Pfam" id="PF13853">
    <property type="entry name" value="7tm_4"/>
    <property type="match status" value="1"/>
</dbReference>
<feature type="transmembrane region" description="Helical" evidence="12">
    <location>
        <begin position="268"/>
        <end position="288"/>
    </location>
</feature>
<evidence type="ECO:0000313" key="14">
    <source>
        <dbReference type="EMBL" id="KAG9465569.1"/>
    </source>
</evidence>
<keyword evidence="5 12" id="KW-0552">Olfaction</keyword>
<keyword evidence="9 11" id="KW-0675">Receptor</keyword>
<evidence type="ECO:0000256" key="1">
    <source>
        <dbReference type="ARBA" id="ARBA00004651"/>
    </source>
</evidence>
<dbReference type="PANTHER" id="PTHR26452">
    <property type="entry name" value="OLFACTORY RECEPTOR"/>
    <property type="match status" value="1"/>
</dbReference>
<dbReference type="PROSITE" id="PS00237">
    <property type="entry name" value="G_PROTEIN_RECEP_F1_1"/>
    <property type="match status" value="1"/>
</dbReference>
<protein>
    <recommendedName>
        <fullName evidence="12">Olfactory receptor</fullName>
    </recommendedName>
</protein>
<dbReference type="PRINTS" id="PR00245">
    <property type="entry name" value="OLFACTORYR"/>
</dbReference>
<keyword evidence="12" id="KW-0716">Sensory transduction</keyword>
<dbReference type="Proteomes" id="UP000770717">
    <property type="component" value="Unassembled WGS sequence"/>
</dbReference>
<feature type="transmembrane region" description="Helical" evidence="12">
    <location>
        <begin position="97"/>
        <end position="116"/>
    </location>
</feature>
<evidence type="ECO:0000256" key="10">
    <source>
        <dbReference type="ARBA" id="ARBA00023224"/>
    </source>
</evidence>
<evidence type="ECO:0000256" key="9">
    <source>
        <dbReference type="ARBA" id="ARBA00023170"/>
    </source>
</evidence>
<proteinExistence type="inferred from homology"/>
<evidence type="ECO:0000256" key="11">
    <source>
        <dbReference type="RuleBase" id="RU000688"/>
    </source>
</evidence>
<keyword evidence="7 11" id="KW-0297">G-protein coupled receptor</keyword>
<evidence type="ECO:0000256" key="4">
    <source>
        <dbReference type="ARBA" id="ARBA00022692"/>
    </source>
</evidence>
<dbReference type="EMBL" id="WNTK01002901">
    <property type="protein sequence ID" value="KAG9465569.1"/>
    <property type="molecule type" value="Genomic_DNA"/>
</dbReference>
<feature type="domain" description="G-protein coupled receptors family 1 profile" evidence="13">
    <location>
        <begin position="37"/>
        <end position="286"/>
    </location>
</feature>
<dbReference type="InterPro" id="IPR017452">
    <property type="entry name" value="GPCR_Rhodpsn_7TM"/>
</dbReference>
<name>A0A8J6B9C5_ELECQ</name>
<comment type="similarity">
    <text evidence="2 11">Belongs to the G-protein coupled receptor 1 family.</text>
</comment>
<keyword evidence="10 11" id="KW-0807">Transducer</keyword>
<evidence type="ECO:0000256" key="6">
    <source>
        <dbReference type="ARBA" id="ARBA00022989"/>
    </source>
</evidence>
<evidence type="ECO:0000256" key="5">
    <source>
        <dbReference type="ARBA" id="ARBA00022725"/>
    </source>
</evidence>
<dbReference type="Gene3D" id="1.20.1070.10">
    <property type="entry name" value="Rhodopsin 7-helix transmembrane proteins"/>
    <property type="match status" value="1"/>
</dbReference>
<dbReference type="OrthoDB" id="5967130at2759"/>
<feature type="transmembrane region" description="Helical" evidence="12">
    <location>
        <begin position="20"/>
        <end position="47"/>
    </location>
</feature>
<dbReference type="GO" id="GO:0004930">
    <property type="term" value="F:G protein-coupled receptor activity"/>
    <property type="evidence" value="ECO:0007669"/>
    <property type="project" value="UniProtKB-KW"/>
</dbReference>
<keyword evidence="8 12" id="KW-0472">Membrane</keyword>
<keyword evidence="3 12" id="KW-1003">Cell membrane</keyword>
<feature type="transmembrane region" description="Helical" evidence="12">
    <location>
        <begin position="193"/>
        <end position="212"/>
    </location>
</feature>
<evidence type="ECO:0000256" key="2">
    <source>
        <dbReference type="ARBA" id="ARBA00010663"/>
    </source>
</evidence>
<dbReference type="InterPro" id="IPR000725">
    <property type="entry name" value="Olfact_rcpt"/>
</dbReference>
<comment type="caution">
    <text evidence="14">The sequence shown here is derived from an EMBL/GenBank/DDBJ whole genome shotgun (WGS) entry which is preliminary data.</text>
</comment>
<dbReference type="SUPFAM" id="SSF81321">
    <property type="entry name" value="Family A G protein-coupled receptor-like"/>
    <property type="match status" value="1"/>
</dbReference>
<feature type="transmembrane region" description="Helical" evidence="12">
    <location>
        <begin position="56"/>
        <end position="77"/>
    </location>
</feature>
<dbReference type="CDD" id="cd13954">
    <property type="entry name" value="7tmA_OR"/>
    <property type="match status" value="1"/>
</dbReference>
<sequence>MENQTFYFYIVTFSRNVEEQFLFFVMFFLFYIVSIIWNLTIFIVIFLDEHLQAPMYFFLCNLSFVDILYTSVTLPKLLDVILTGDIRISYIACLSQLYFFISSACTEIFLLTTMSYDRYVAICHPLHYVLLMGRRKCFLLVASCWIIACSASIFVTILASTLDFCKSRNINHMFCDMKILTMLSCGNKKKIEIMTYVETFVLGLCPFSLILISYSKIMLSILKMHSSGQRSKTFSTCTSHLIVLLIFYGAISFMYMRPASENSEELDLIFSVFYLAVTPTLNPLIYSLRNKDIKNAIWKKININM</sequence>
<evidence type="ECO:0000256" key="8">
    <source>
        <dbReference type="ARBA" id="ARBA00023136"/>
    </source>
</evidence>
<evidence type="ECO:0000313" key="15">
    <source>
        <dbReference type="Proteomes" id="UP000770717"/>
    </source>
</evidence>
<dbReference type="AlphaFoldDB" id="A0A8J6B9C5"/>